<dbReference type="GO" id="GO:0007004">
    <property type="term" value="P:telomere maintenance via telomerase"/>
    <property type="evidence" value="ECO:0007669"/>
    <property type="project" value="TreeGrafter"/>
</dbReference>
<dbReference type="GO" id="GO:0042162">
    <property type="term" value="F:telomeric DNA binding"/>
    <property type="evidence" value="ECO:0007669"/>
    <property type="project" value="TreeGrafter"/>
</dbReference>
<evidence type="ECO:0000256" key="6">
    <source>
        <dbReference type="ARBA" id="ARBA00022695"/>
    </source>
</evidence>
<comment type="subcellular location">
    <subcellularLocation>
        <location evidence="13">Nucleus</location>
    </subcellularLocation>
    <subcellularLocation>
        <location evidence="13">Chromosome</location>
        <location evidence="13">Telomere</location>
    </subcellularLocation>
</comment>
<keyword evidence="11 13" id="KW-0539">Nucleus</keyword>
<keyword evidence="6 13" id="KW-0548">Nucleotidyltransferase</keyword>
<evidence type="ECO:0000256" key="3">
    <source>
        <dbReference type="ARBA" id="ARBA00016182"/>
    </source>
</evidence>
<accession>A0A7J6UYM4</accession>
<dbReference type="PANTHER" id="PTHR12066:SF0">
    <property type="entry name" value="TELOMERASE REVERSE TRANSCRIPTASE"/>
    <property type="match status" value="1"/>
</dbReference>
<evidence type="ECO:0000256" key="10">
    <source>
        <dbReference type="ARBA" id="ARBA00022918"/>
    </source>
</evidence>
<comment type="caution">
    <text evidence="15">The sequence shown here is derived from an EMBL/GenBank/DDBJ whole genome shotgun (WGS) entry which is preliminary data.</text>
</comment>
<dbReference type="PANTHER" id="PTHR12066">
    <property type="entry name" value="TELOMERASE REVERSE TRANSCRIPTASE"/>
    <property type="match status" value="1"/>
</dbReference>
<evidence type="ECO:0000313" key="15">
    <source>
        <dbReference type="EMBL" id="KAF5177766.1"/>
    </source>
</evidence>
<dbReference type="GO" id="GO:0000781">
    <property type="term" value="C:chromosome, telomeric region"/>
    <property type="evidence" value="ECO:0007669"/>
    <property type="project" value="UniProtKB-SubCell"/>
</dbReference>
<dbReference type="EMBL" id="JABWDY010040948">
    <property type="protein sequence ID" value="KAF5177766.1"/>
    <property type="molecule type" value="Genomic_DNA"/>
</dbReference>
<sequence length="868" mass="99831">MDAVNCHVGYEHKKRIRHNDWSCQTSILEPHVPNTCVAIIDDKSKMNGQPLRISSTENINSNKRARPYRWQRCRKRMQLDYTELLAPCTSANGRETSAVETEQNISIRDIFGLSDEEWKHISLHCFDKCHYCLEGSGCIYHSFIELLKGLIRKSRSCQFSKLMDKYCTVPALEQMAMGEAQPTPKGYVLQTKILQTNCVVVQKECILPPKYSKSKDNRKQQKHCQRISRVYGQTNELSGSYCLKSHVVSFIWAVCRNIVPVQLLGSPSNWRSLRRNISKFIHLRRYEKFSLKQCMQGLKTSCIPLLSNSYSSCYLHSHTPKKTENMFKGCQNFSETIALLKNKIFSCWVYWFFSRLVVPIIHANFYVTEVEDGKRELFYYPKAIWEKLFSRGAASLREQNYSLLNQETLLRMLGKRSFGFSKVRFCPKGNGIRVLANLKAPSILPARRFKSVNGVLRDLSAVLKGLKLTDPKKLGSSVFDYNDVYEKLCPFIIGLKKGSSKMPRVYVVICDISKAFDSVNQDKLLKVMEDVMLNKEYSLESVSEVLCTKKSTWVHHEQRLSNQNVSSVIVKFATSAPSSVMHRVRINQEARRTVTKAQLYQDLQEHVKGNVLQLQKKFYLQEVGIPQGSVVSSLLCSFYYAHLEEKVIFPFLKKVQDQHTSISAQGSLFERNICQDIDETEKGNSSMSPKHLLVRLIDDFLFISTSKHMATSFFERVQRGFSGYSCSINKAKSCMNFNIAGFSGLQSKRVYTGNDGISFLPWSGLLINCCTLEIQADYTSYMHKLLKKRMYSMKTGTDVHPTLKLKKEEVVWLGLKAYIRVLKRKQPRHSQLLSLLRAEFLRSHVVETASLKYAIDDSHSSLFWKIKY</sequence>
<keyword evidence="7 13" id="KW-0479">Metal-binding</keyword>
<dbReference type="Gene3D" id="1.10.132.70">
    <property type="match status" value="1"/>
</dbReference>
<keyword evidence="10 13" id="KW-0695">RNA-directed DNA polymerase</keyword>
<keyword evidence="8 13" id="KW-0460">Magnesium</keyword>
<evidence type="ECO:0000313" key="16">
    <source>
        <dbReference type="Proteomes" id="UP000554482"/>
    </source>
</evidence>
<dbReference type="OrthoDB" id="289721at2759"/>
<evidence type="ECO:0000256" key="11">
    <source>
        <dbReference type="ARBA" id="ARBA00023242"/>
    </source>
</evidence>
<evidence type="ECO:0000256" key="12">
    <source>
        <dbReference type="ARBA" id="ARBA00048173"/>
    </source>
</evidence>
<dbReference type="InterPro" id="IPR003545">
    <property type="entry name" value="Telomerase_RT"/>
</dbReference>
<dbReference type="AlphaFoldDB" id="A0A7J6UYM4"/>
<dbReference type="GO" id="GO:0000333">
    <property type="term" value="C:telomerase catalytic core complex"/>
    <property type="evidence" value="ECO:0007669"/>
    <property type="project" value="TreeGrafter"/>
</dbReference>
<dbReference type="Pfam" id="PF12009">
    <property type="entry name" value="Telomerase_RBD"/>
    <property type="match status" value="1"/>
</dbReference>
<feature type="domain" description="Reverse transcriptase" evidence="14">
    <location>
        <begin position="407"/>
        <end position="767"/>
    </location>
</feature>
<dbReference type="InterPro" id="IPR000477">
    <property type="entry name" value="RT_dom"/>
</dbReference>
<keyword evidence="16" id="KW-1185">Reference proteome</keyword>
<comment type="catalytic activity">
    <reaction evidence="12 13">
        <text>DNA(n) + a 2'-deoxyribonucleoside 5'-triphosphate = DNA(n+1) + diphosphate</text>
        <dbReference type="Rhea" id="RHEA:22508"/>
        <dbReference type="Rhea" id="RHEA-COMP:17339"/>
        <dbReference type="Rhea" id="RHEA-COMP:17340"/>
        <dbReference type="ChEBI" id="CHEBI:33019"/>
        <dbReference type="ChEBI" id="CHEBI:61560"/>
        <dbReference type="ChEBI" id="CHEBI:173112"/>
        <dbReference type="EC" id="2.7.7.49"/>
    </reaction>
</comment>
<dbReference type="SMART" id="SM00975">
    <property type="entry name" value="Telomerase_RBD"/>
    <property type="match status" value="1"/>
</dbReference>
<evidence type="ECO:0000256" key="13">
    <source>
        <dbReference type="RuleBase" id="RU365061"/>
    </source>
</evidence>
<evidence type="ECO:0000256" key="9">
    <source>
        <dbReference type="ARBA" id="ARBA00022895"/>
    </source>
</evidence>
<comment type="similarity">
    <text evidence="1 13">Belongs to the reverse transcriptase family. Telomerase subfamily.</text>
</comment>
<dbReference type="EC" id="2.7.7.49" evidence="2 13"/>
<proteinExistence type="inferred from homology"/>
<dbReference type="GO" id="GO:0046872">
    <property type="term" value="F:metal ion binding"/>
    <property type="evidence" value="ECO:0007669"/>
    <property type="project" value="UniProtKB-KW"/>
</dbReference>
<evidence type="ECO:0000256" key="5">
    <source>
        <dbReference type="ARBA" id="ARBA00022679"/>
    </source>
</evidence>
<reference evidence="15 16" key="1">
    <citation type="submission" date="2020-06" db="EMBL/GenBank/DDBJ databases">
        <title>Transcriptomic and genomic resources for Thalictrum thalictroides and T. hernandezii: Facilitating candidate gene discovery in an emerging model plant lineage.</title>
        <authorList>
            <person name="Arias T."/>
            <person name="Riano-Pachon D.M."/>
            <person name="Di Stilio V.S."/>
        </authorList>
    </citation>
    <scope>NUCLEOTIDE SEQUENCE [LARGE SCALE GENOMIC DNA]</scope>
    <source>
        <strain evidence="16">cv. WT478/WT964</strain>
        <tissue evidence="15">Leaves</tissue>
    </source>
</reference>
<dbReference type="InterPro" id="IPR021891">
    <property type="entry name" value="Telomerase_RBD"/>
</dbReference>
<evidence type="ECO:0000256" key="1">
    <source>
        <dbReference type="ARBA" id="ARBA00008001"/>
    </source>
</evidence>
<comment type="function">
    <text evidence="13">Telomerase is a ribonucleoprotein enzyme essential for the replication of chromosome termini in most eukaryotes. It elongates telomeres. It is a reverse transcriptase that adds simple sequence repeats to chromosome ends by copying a template sequence within the RNA component of the enzyme.</text>
</comment>
<evidence type="ECO:0000256" key="4">
    <source>
        <dbReference type="ARBA" id="ARBA00022454"/>
    </source>
</evidence>
<dbReference type="GO" id="GO:0003720">
    <property type="term" value="F:telomerase activity"/>
    <property type="evidence" value="ECO:0007669"/>
    <property type="project" value="InterPro"/>
</dbReference>
<protein>
    <recommendedName>
        <fullName evidence="3 13">Telomerase reverse transcriptase</fullName>
        <ecNumber evidence="2 13">2.7.7.49</ecNumber>
    </recommendedName>
    <alternativeName>
        <fullName evidence="13">Telomerase catalytic subunit</fullName>
    </alternativeName>
</protein>
<keyword evidence="4 13" id="KW-0158">Chromosome</keyword>
<dbReference type="Proteomes" id="UP000554482">
    <property type="component" value="Unassembled WGS sequence"/>
</dbReference>
<evidence type="ECO:0000256" key="7">
    <source>
        <dbReference type="ARBA" id="ARBA00022723"/>
    </source>
</evidence>
<keyword evidence="9 13" id="KW-0779">Telomere</keyword>
<dbReference type="Gene3D" id="3.30.70.2630">
    <property type="match status" value="1"/>
</dbReference>
<dbReference type="PRINTS" id="PR01365">
    <property type="entry name" value="TELOMERASERT"/>
</dbReference>
<name>A0A7J6UYM4_THATH</name>
<evidence type="ECO:0000256" key="8">
    <source>
        <dbReference type="ARBA" id="ARBA00022842"/>
    </source>
</evidence>
<evidence type="ECO:0000259" key="14">
    <source>
        <dbReference type="PROSITE" id="PS50878"/>
    </source>
</evidence>
<gene>
    <name evidence="15" type="ORF">FRX31_032647</name>
</gene>
<dbReference type="GO" id="GO:0070034">
    <property type="term" value="F:telomerase RNA binding"/>
    <property type="evidence" value="ECO:0007669"/>
    <property type="project" value="TreeGrafter"/>
</dbReference>
<dbReference type="PROSITE" id="PS50878">
    <property type="entry name" value="RT_POL"/>
    <property type="match status" value="1"/>
</dbReference>
<keyword evidence="5 13" id="KW-0808">Transferase</keyword>
<dbReference type="CDD" id="cd01648">
    <property type="entry name" value="TERT"/>
    <property type="match status" value="1"/>
</dbReference>
<organism evidence="15 16">
    <name type="scientific">Thalictrum thalictroides</name>
    <name type="common">Rue-anemone</name>
    <name type="synonym">Anemone thalictroides</name>
    <dbReference type="NCBI Taxonomy" id="46969"/>
    <lineage>
        <taxon>Eukaryota</taxon>
        <taxon>Viridiplantae</taxon>
        <taxon>Streptophyta</taxon>
        <taxon>Embryophyta</taxon>
        <taxon>Tracheophyta</taxon>
        <taxon>Spermatophyta</taxon>
        <taxon>Magnoliopsida</taxon>
        <taxon>Ranunculales</taxon>
        <taxon>Ranunculaceae</taxon>
        <taxon>Thalictroideae</taxon>
        <taxon>Thalictrum</taxon>
    </lineage>
</organism>
<evidence type="ECO:0000256" key="2">
    <source>
        <dbReference type="ARBA" id="ARBA00012493"/>
    </source>
</evidence>